<evidence type="ECO:0000259" key="3">
    <source>
        <dbReference type="Pfam" id="PF00149"/>
    </source>
</evidence>
<dbReference type="PANTHER" id="PTHR31302">
    <property type="entry name" value="TRANSMEMBRANE PROTEIN WITH METALLOPHOSPHOESTERASE DOMAIN-RELATED"/>
    <property type="match status" value="1"/>
</dbReference>
<feature type="domain" description="Calcineurin-like phosphoesterase" evidence="3">
    <location>
        <begin position="174"/>
        <end position="335"/>
    </location>
</feature>
<dbReference type="InterPro" id="IPR029052">
    <property type="entry name" value="Metallo-depent_PP-like"/>
</dbReference>
<dbReference type="InterPro" id="IPR051158">
    <property type="entry name" value="Metallophosphoesterase_sf"/>
</dbReference>
<dbReference type="KEGG" id="bxy:BXY_13560"/>
<evidence type="ECO:0000313" key="5">
    <source>
        <dbReference type="Proteomes" id="UP000008795"/>
    </source>
</evidence>
<dbReference type="GO" id="GO:0016020">
    <property type="term" value="C:membrane"/>
    <property type="evidence" value="ECO:0007669"/>
    <property type="project" value="GOC"/>
</dbReference>
<dbReference type="Gene3D" id="3.60.21.10">
    <property type="match status" value="1"/>
</dbReference>
<dbReference type="EMBL" id="FP929033">
    <property type="protein sequence ID" value="CBK66494.1"/>
    <property type="molecule type" value="Genomic_DNA"/>
</dbReference>
<dbReference type="GO" id="GO:0008758">
    <property type="term" value="F:UDP-2,3-diacylglucosamine hydrolase activity"/>
    <property type="evidence" value="ECO:0007669"/>
    <property type="project" value="TreeGrafter"/>
</dbReference>
<evidence type="ECO:0000256" key="1">
    <source>
        <dbReference type="ARBA" id="ARBA00022723"/>
    </source>
</evidence>
<keyword evidence="2 4" id="KW-0378">Hydrolase</keyword>
<reference evidence="4 5" key="1">
    <citation type="submission" date="2010-03" db="EMBL/GenBank/DDBJ databases">
        <title>The genome sequence of Bacteriodes xylanisolvens XB1A.</title>
        <authorList>
            <consortium name="metaHIT consortium -- http://www.metahit.eu/"/>
            <person name="Pajon A."/>
            <person name="Turner K."/>
            <person name="Parkhill J."/>
            <person name="Bernalier A."/>
        </authorList>
    </citation>
    <scope>NUCLEOTIDE SEQUENCE [LARGE SCALE GENOMIC DNA]</scope>
    <source>
        <strain evidence="4 5">XB1A</strain>
    </source>
</reference>
<dbReference type="GO" id="GO:0046872">
    <property type="term" value="F:metal ion binding"/>
    <property type="evidence" value="ECO:0007669"/>
    <property type="project" value="UniProtKB-KW"/>
</dbReference>
<name>D6CWE2_9BACE</name>
<dbReference type="PATRIC" id="fig|657309.4.peg.125"/>
<dbReference type="InterPro" id="IPR004843">
    <property type="entry name" value="Calcineurin-like_PHP"/>
</dbReference>
<evidence type="ECO:0000313" key="4">
    <source>
        <dbReference type="EMBL" id="CBK66494.1"/>
    </source>
</evidence>
<dbReference type="HOGENOM" id="CLU_025443_3_1_10"/>
<protein>
    <submittedName>
        <fullName evidence="4">Predicted phosphohydrolases</fullName>
    </submittedName>
</protein>
<dbReference type="eggNOG" id="COG1408">
    <property type="taxonomic scope" value="Bacteria"/>
</dbReference>
<dbReference type="AlphaFoldDB" id="D6CWE2"/>
<keyword evidence="1" id="KW-0479">Metal-binding</keyword>
<dbReference type="GO" id="GO:0009245">
    <property type="term" value="P:lipid A biosynthetic process"/>
    <property type="evidence" value="ECO:0007669"/>
    <property type="project" value="TreeGrafter"/>
</dbReference>
<dbReference type="Pfam" id="PF00149">
    <property type="entry name" value="Metallophos"/>
    <property type="match status" value="1"/>
</dbReference>
<dbReference type="SUPFAM" id="SSF56300">
    <property type="entry name" value="Metallo-dependent phosphatases"/>
    <property type="match status" value="1"/>
</dbReference>
<reference evidence="4 5" key="2">
    <citation type="submission" date="2010-03" db="EMBL/GenBank/DDBJ databases">
        <authorList>
            <person name="Pajon A."/>
        </authorList>
    </citation>
    <scope>NUCLEOTIDE SEQUENCE [LARGE SCALE GENOMIC DNA]</scope>
    <source>
        <strain evidence="4 5">XB1A</strain>
    </source>
</reference>
<dbReference type="CDD" id="cd07385">
    <property type="entry name" value="MPP_YkuE_C"/>
    <property type="match status" value="1"/>
</dbReference>
<dbReference type="PANTHER" id="PTHR31302:SF31">
    <property type="entry name" value="PHOSPHODIESTERASE YAEI"/>
    <property type="match status" value="1"/>
</dbReference>
<accession>D6CWE2</accession>
<dbReference type="Proteomes" id="UP000008795">
    <property type="component" value="Chromosome"/>
</dbReference>
<evidence type="ECO:0000256" key="2">
    <source>
        <dbReference type="ARBA" id="ARBA00022801"/>
    </source>
</evidence>
<organism evidence="4 5">
    <name type="scientific">Bacteroides xylanisolvens XB1A</name>
    <dbReference type="NCBI Taxonomy" id="657309"/>
    <lineage>
        <taxon>Bacteria</taxon>
        <taxon>Pseudomonadati</taxon>
        <taxon>Bacteroidota</taxon>
        <taxon>Bacteroidia</taxon>
        <taxon>Bacteroidales</taxon>
        <taxon>Bacteroidaceae</taxon>
        <taxon>Bacteroides</taxon>
    </lineage>
</organism>
<dbReference type="FunFam" id="3.60.21.10:FF:000115">
    <property type="entry name" value="Putative metallophosphoesterase"/>
    <property type="match status" value="1"/>
</dbReference>
<gene>
    <name evidence="4" type="ORF">BXY_13560</name>
</gene>
<sequence>MKKINAPVMEKINTLLMKRINTPLMKKINIPLMKKINIPLMKKTIYPLTKKTIYPVILLALLLLVSCKSKKNMVASLPRPVLHTDSIYPDTTNAIAGLFAPDHSILKALAVSKNKKQHTKKKETDTDAYESDRMLRGTQITSSSVDVSSVYTGVDRVVKYDFTHRDVPEAFEGFRIAFISDLHYKSLLKEKGLNDLVRLLIAQKADVLLMGGDYQEGCEYVEPLFSALARVKTPMGTYGVMGNNDYERCHDDIVNTMKHYGMHPLEHEVDTLRKDGQQIIIAGVRNPFDLGRNGVSPTLALSPKDFVILLVHTPDYIEDVSVVNTDLALAGHTHGGQVRVFGVAPALNSHYGNRFITGLAYNTAKIPLIITNGIGTSKLPIRVGAPAEIIVITLHRLTE</sequence>
<proteinExistence type="predicted"/>